<accession>A0A4R0R5B5</accession>
<organism evidence="1 2">
    <name type="scientific">Steccherinum ochraceum</name>
    <dbReference type="NCBI Taxonomy" id="92696"/>
    <lineage>
        <taxon>Eukaryota</taxon>
        <taxon>Fungi</taxon>
        <taxon>Dikarya</taxon>
        <taxon>Basidiomycota</taxon>
        <taxon>Agaricomycotina</taxon>
        <taxon>Agaricomycetes</taxon>
        <taxon>Polyporales</taxon>
        <taxon>Steccherinaceae</taxon>
        <taxon>Steccherinum</taxon>
    </lineage>
</organism>
<sequence>MSVNTRAVPLDNPHSGPVGKHPICDVWEDKVSRKLMTCLDEEGVRWKTLNCLRMAEDDDGTGLKEWPPPSAVTVLIGVRCDVVAEEDARRAAFKCLDVLKEFDITDVDVQISEMRFWGSLALGD</sequence>
<dbReference type="AlphaFoldDB" id="A0A4R0R5B5"/>
<comment type="caution">
    <text evidence="1">The sequence shown here is derived from an EMBL/GenBank/DDBJ whole genome shotgun (WGS) entry which is preliminary data.</text>
</comment>
<keyword evidence="2" id="KW-1185">Reference proteome</keyword>
<evidence type="ECO:0000313" key="2">
    <source>
        <dbReference type="Proteomes" id="UP000292702"/>
    </source>
</evidence>
<proteinExistence type="predicted"/>
<name>A0A4R0R5B5_9APHY</name>
<evidence type="ECO:0000313" key="1">
    <source>
        <dbReference type="EMBL" id="TCD60005.1"/>
    </source>
</evidence>
<dbReference type="EMBL" id="RWJN01000682">
    <property type="protein sequence ID" value="TCD60005.1"/>
    <property type="molecule type" value="Genomic_DNA"/>
</dbReference>
<dbReference type="Proteomes" id="UP000292702">
    <property type="component" value="Unassembled WGS sequence"/>
</dbReference>
<dbReference type="OrthoDB" id="5424209at2759"/>
<gene>
    <name evidence="1" type="ORF">EIP91_010923</name>
</gene>
<protein>
    <submittedName>
        <fullName evidence="1">Uncharacterized protein</fullName>
    </submittedName>
</protein>
<reference evidence="1 2" key="1">
    <citation type="submission" date="2018-11" db="EMBL/GenBank/DDBJ databases">
        <title>Genome assembly of Steccherinum ochraceum LE-BIN_3174, the white-rot fungus of the Steccherinaceae family (The Residual Polyporoid clade, Polyporales, Basidiomycota).</title>
        <authorList>
            <person name="Fedorova T.V."/>
            <person name="Glazunova O.A."/>
            <person name="Landesman E.O."/>
            <person name="Moiseenko K.V."/>
            <person name="Psurtseva N.V."/>
            <person name="Savinova O.S."/>
            <person name="Shakhova N.V."/>
            <person name="Tyazhelova T.V."/>
            <person name="Vasina D.V."/>
        </authorList>
    </citation>
    <scope>NUCLEOTIDE SEQUENCE [LARGE SCALE GENOMIC DNA]</scope>
    <source>
        <strain evidence="1 2">LE-BIN_3174</strain>
    </source>
</reference>